<keyword evidence="5" id="KW-0539">Nucleus</keyword>
<dbReference type="OMA" id="DSRRHIT"/>
<feature type="region of interest" description="Disordered" evidence="6">
    <location>
        <begin position="192"/>
        <end position="211"/>
    </location>
</feature>
<keyword evidence="2" id="KW-0805">Transcription regulation</keyword>
<evidence type="ECO:0000313" key="9">
    <source>
        <dbReference type="Proteomes" id="UP000008837"/>
    </source>
</evidence>
<dbReference type="InterPro" id="IPR050142">
    <property type="entry name" value="MADS-box/MEF2_TF"/>
</dbReference>
<dbReference type="RefSeq" id="XP_001728651.1">
    <property type="nucleotide sequence ID" value="XM_001728599.1"/>
</dbReference>
<dbReference type="OrthoDB" id="2284405at2759"/>
<keyword evidence="4" id="KW-0804">Transcription</keyword>
<feature type="compositionally biased region" description="Acidic residues" evidence="6">
    <location>
        <begin position="192"/>
        <end position="204"/>
    </location>
</feature>
<feature type="compositionally biased region" description="Polar residues" evidence="6">
    <location>
        <begin position="165"/>
        <end position="179"/>
    </location>
</feature>
<feature type="compositionally biased region" description="Basic and acidic residues" evidence="6">
    <location>
        <begin position="364"/>
        <end position="374"/>
    </location>
</feature>
<evidence type="ECO:0000313" key="8">
    <source>
        <dbReference type="EMBL" id="EDP41437.1"/>
    </source>
</evidence>
<dbReference type="FunFam" id="3.40.1810.10:FF:000002">
    <property type="entry name" value="Serum response factor b"/>
    <property type="match status" value="1"/>
</dbReference>
<evidence type="ECO:0000256" key="3">
    <source>
        <dbReference type="ARBA" id="ARBA00023125"/>
    </source>
</evidence>
<feature type="compositionally biased region" description="Low complexity" evidence="6">
    <location>
        <begin position="273"/>
        <end position="288"/>
    </location>
</feature>
<dbReference type="GO" id="GO:0000981">
    <property type="term" value="F:DNA-binding transcription factor activity, RNA polymerase II-specific"/>
    <property type="evidence" value="ECO:0007669"/>
    <property type="project" value="InterPro"/>
</dbReference>
<dbReference type="GO" id="GO:0046983">
    <property type="term" value="F:protein dimerization activity"/>
    <property type="evidence" value="ECO:0007669"/>
    <property type="project" value="InterPro"/>
</dbReference>
<dbReference type="Proteomes" id="UP000008837">
    <property type="component" value="Unassembled WGS sequence"/>
</dbReference>
<evidence type="ECO:0000256" key="5">
    <source>
        <dbReference type="ARBA" id="ARBA00023242"/>
    </source>
</evidence>
<evidence type="ECO:0000256" key="6">
    <source>
        <dbReference type="SAM" id="MobiDB-lite"/>
    </source>
</evidence>
<dbReference type="PROSITE" id="PS00350">
    <property type="entry name" value="MADS_BOX_1"/>
    <property type="match status" value="1"/>
</dbReference>
<dbReference type="PRINTS" id="PR00404">
    <property type="entry name" value="MADSDOMAIN"/>
</dbReference>
<gene>
    <name evidence="8" type="ORF">MGL_4212</name>
</gene>
<dbReference type="STRING" id="425265.A8QDJ0"/>
<dbReference type="AlphaFoldDB" id="A8QDJ0"/>
<feature type="region of interest" description="Disordered" evidence="6">
    <location>
        <begin position="323"/>
        <end position="374"/>
    </location>
</feature>
<feature type="region of interest" description="Disordered" evidence="6">
    <location>
        <begin position="241"/>
        <end position="290"/>
    </location>
</feature>
<dbReference type="PANTHER" id="PTHR48019">
    <property type="entry name" value="SERUM RESPONSE FACTOR HOMOLOG"/>
    <property type="match status" value="1"/>
</dbReference>
<accession>A8QDJ0</accession>
<dbReference type="EMBL" id="AAYY01000022">
    <property type="protein sequence ID" value="EDP41437.1"/>
    <property type="molecule type" value="Genomic_DNA"/>
</dbReference>
<dbReference type="SUPFAM" id="SSF55455">
    <property type="entry name" value="SRF-like"/>
    <property type="match status" value="1"/>
</dbReference>
<evidence type="ECO:0000259" key="7">
    <source>
        <dbReference type="PROSITE" id="PS50066"/>
    </source>
</evidence>
<dbReference type="InterPro" id="IPR002100">
    <property type="entry name" value="TF_MADSbox"/>
</dbReference>
<dbReference type="InterPro" id="IPR033897">
    <property type="entry name" value="SRF-like_MADS-box"/>
</dbReference>
<dbReference type="CDD" id="cd00266">
    <property type="entry name" value="MADS_SRF_like"/>
    <property type="match status" value="1"/>
</dbReference>
<feature type="region of interest" description="Disordered" evidence="6">
    <location>
        <begin position="217"/>
        <end position="236"/>
    </location>
</feature>
<dbReference type="InParanoid" id="A8QDJ0"/>
<proteinExistence type="predicted"/>
<evidence type="ECO:0000256" key="1">
    <source>
        <dbReference type="ARBA" id="ARBA00004123"/>
    </source>
</evidence>
<feature type="compositionally biased region" description="Polar residues" evidence="6">
    <location>
        <begin position="36"/>
        <end position="62"/>
    </location>
</feature>
<dbReference type="PROSITE" id="PS50066">
    <property type="entry name" value="MADS_BOX_2"/>
    <property type="match status" value="1"/>
</dbReference>
<dbReference type="GO" id="GO:0000987">
    <property type="term" value="F:cis-regulatory region sequence-specific DNA binding"/>
    <property type="evidence" value="ECO:0007669"/>
    <property type="project" value="InterPro"/>
</dbReference>
<sequence>MLDRQRPIKQEPSSSAPSDTGKISSNVHLDTHESTPHATSSVQVPASTSTSAPDQQEASARANSKKRSPAKGEKDSKTGRRKIKIEFIDDDSRRHITFSKRKAGIMKKAYELATLTGTQVLLLVVSQTGLVYTFTTPKLEAVVKQPEGRNLIQECLNAPDPADLATNQAEAGPSSTPFQRDSDFASADIVDEQDDDDEEEEDGVDIGQPDAGFTAQAIGTMPIGSNPNALGAGNPLFHPGWAPSNMGLQTNKRSDAGLPASSIKRRRTQPNLSRSAAMSSSASVNPAAELSPNFYHPSSIIPMMPMNRVLENDSLLGSGVPMFFGQPSLNQDGGPLRPSPSRHDPLSTQGADGPMSPQSQDVKFMSHKDAASGH</sequence>
<dbReference type="GeneID" id="5852956"/>
<keyword evidence="9" id="KW-1185">Reference proteome</keyword>
<dbReference type="Pfam" id="PF00319">
    <property type="entry name" value="SRF-TF"/>
    <property type="match status" value="1"/>
</dbReference>
<feature type="region of interest" description="Disordered" evidence="6">
    <location>
        <begin position="1"/>
        <end position="81"/>
    </location>
</feature>
<name>A8QDJ0_MALGO</name>
<dbReference type="GO" id="GO:0045944">
    <property type="term" value="P:positive regulation of transcription by RNA polymerase II"/>
    <property type="evidence" value="ECO:0007669"/>
    <property type="project" value="InterPro"/>
</dbReference>
<dbReference type="KEGG" id="mgl:MGL_4212"/>
<dbReference type="GO" id="GO:0005634">
    <property type="term" value="C:nucleus"/>
    <property type="evidence" value="ECO:0007669"/>
    <property type="project" value="UniProtKB-SubCell"/>
</dbReference>
<evidence type="ECO:0000256" key="4">
    <source>
        <dbReference type="ARBA" id="ARBA00023163"/>
    </source>
</evidence>
<reference evidence="8 9" key="1">
    <citation type="journal article" date="2007" name="Proc. Natl. Acad. Sci. U.S.A.">
        <title>Dandruff-associated Malassezia genomes reveal convergent and divergent virulence traits shared with plant and human fungal pathogens.</title>
        <authorList>
            <person name="Xu J."/>
            <person name="Saunders C.W."/>
            <person name="Hu P."/>
            <person name="Grant R.A."/>
            <person name="Boekhout T."/>
            <person name="Kuramae E.E."/>
            <person name="Kronstad J.W."/>
            <person name="Deangelis Y.M."/>
            <person name="Reeder N.L."/>
            <person name="Johnstone K.R."/>
            <person name="Leland M."/>
            <person name="Fieno A.M."/>
            <person name="Begley W.M."/>
            <person name="Sun Y."/>
            <person name="Lacey M.P."/>
            <person name="Chaudhary T."/>
            <person name="Keough T."/>
            <person name="Chu L."/>
            <person name="Sears R."/>
            <person name="Yuan B."/>
            <person name="Dawson T.L.Jr."/>
        </authorList>
    </citation>
    <scope>NUCLEOTIDE SEQUENCE [LARGE SCALE GENOMIC DNA]</scope>
    <source>
        <strain evidence="9">ATCC MYA-4612 / CBS 7966</strain>
    </source>
</reference>
<comment type="subcellular location">
    <subcellularLocation>
        <location evidence="1">Nucleus</location>
    </subcellularLocation>
</comment>
<feature type="region of interest" description="Disordered" evidence="6">
    <location>
        <begin position="162"/>
        <end position="184"/>
    </location>
</feature>
<dbReference type="Gene3D" id="3.40.1810.10">
    <property type="entry name" value="Transcription factor, MADS-box"/>
    <property type="match status" value="1"/>
</dbReference>
<organism evidence="8 9">
    <name type="scientific">Malassezia globosa (strain ATCC MYA-4612 / CBS 7966)</name>
    <name type="common">Dandruff-associated fungus</name>
    <dbReference type="NCBI Taxonomy" id="425265"/>
    <lineage>
        <taxon>Eukaryota</taxon>
        <taxon>Fungi</taxon>
        <taxon>Dikarya</taxon>
        <taxon>Basidiomycota</taxon>
        <taxon>Ustilaginomycotina</taxon>
        <taxon>Malasseziomycetes</taxon>
        <taxon>Malasseziales</taxon>
        <taxon>Malasseziaceae</taxon>
        <taxon>Malassezia</taxon>
    </lineage>
</organism>
<dbReference type="InterPro" id="IPR036879">
    <property type="entry name" value="TF_MADSbox_sf"/>
</dbReference>
<feature type="compositionally biased region" description="Polar residues" evidence="6">
    <location>
        <begin position="346"/>
        <end position="361"/>
    </location>
</feature>
<evidence type="ECO:0000256" key="2">
    <source>
        <dbReference type="ARBA" id="ARBA00023015"/>
    </source>
</evidence>
<dbReference type="SMART" id="SM00432">
    <property type="entry name" value="MADS"/>
    <property type="match status" value="1"/>
</dbReference>
<feature type="compositionally biased region" description="Polar residues" evidence="6">
    <location>
        <begin position="11"/>
        <end position="28"/>
    </location>
</feature>
<protein>
    <recommendedName>
        <fullName evidence="7">MADS-box domain-containing protein</fullName>
    </recommendedName>
</protein>
<comment type="caution">
    <text evidence="8">The sequence shown here is derived from an EMBL/GenBank/DDBJ whole genome shotgun (WGS) entry which is preliminary data.</text>
</comment>
<keyword evidence="3" id="KW-0238">DNA-binding</keyword>
<feature type="compositionally biased region" description="Basic and acidic residues" evidence="6">
    <location>
        <begin position="70"/>
        <end position="81"/>
    </location>
</feature>
<dbReference type="VEuPathDB" id="FungiDB:MGL_4212"/>
<feature type="domain" description="MADS-box" evidence="7">
    <location>
        <begin position="78"/>
        <end position="138"/>
    </location>
</feature>